<dbReference type="GO" id="GO:0019904">
    <property type="term" value="F:protein domain specific binding"/>
    <property type="evidence" value="ECO:0007669"/>
    <property type="project" value="UniProtKB-UniRule"/>
</dbReference>
<evidence type="ECO:0000256" key="18">
    <source>
        <dbReference type="HAMAP-Rule" id="MF_04004"/>
    </source>
</evidence>
<sequence length="97" mass="10880">MQGKKPTLKDIELDLEELIMPADLLSNESLSTDDEQQEEQVTPFQVDSWCPNCHQGLRVCVLASASCIRRLEVLLVSGLSFVCPGCSRIIFRHGRAY</sequence>
<protein>
    <recommendedName>
        <fullName evidence="18 19">Protein E7</fullName>
    </recommendedName>
</protein>
<evidence type="ECO:0000256" key="9">
    <source>
        <dbReference type="ARBA" id="ARBA00022833"/>
    </source>
</evidence>
<keyword evidence="3 18" id="KW-1048">Host nucleus</keyword>
<keyword evidence="2 18" id="KW-0244">Early protein</keyword>
<evidence type="ECO:0000256" key="12">
    <source>
        <dbReference type="ARBA" id="ARBA00023159"/>
    </source>
</evidence>
<keyword evidence="1 18" id="KW-1121">Modulation of host cell cycle by virus</keyword>
<keyword evidence="13 18" id="KW-0804">Transcription</keyword>
<evidence type="ECO:0000256" key="8">
    <source>
        <dbReference type="ARBA" id="ARBA00022830"/>
    </source>
</evidence>
<keyword evidence="11 18" id="KW-0238">DNA-binding</keyword>
<dbReference type="Gene3D" id="3.30.160.330">
    <property type="match status" value="1"/>
</dbReference>
<dbReference type="GO" id="GO:0030430">
    <property type="term" value="C:host cell cytoplasm"/>
    <property type="evidence" value="ECO:0007669"/>
    <property type="project" value="UniProtKB-SubCell"/>
</dbReference>
<comment type="domain">
    <text evidence="18">The E7 terminal domain is an intrinsically disordered domain, whose flexibility and conformational transitions confer target adaptability to the oncoprotein. It allows adaptation to a variety of protein targets and exposes the PEST degradation sequence that regulates its turnover in the cell.</text>
</comment>
<dbReference type="GO" id="GO:0052170">
    <property type="term" value="P:symbiont-mediated suppression of host innate immune response"/>
    <property type="evidence" value="ECO:0007669"/>
    <property type="project" value="UniProtKB-KW"/>
</dbReference>
<dbReference type="GO" id="GO:0042025">
    <property type="term" value="C:host cell nucleus"/>
    <property type="evidence" value="ECO:0007669"/>
    <property type="project" value="UniProtKB-SubCell"/>
</dbReference>
<feature type="short sequence motif" description="Nuclear export signal" evidence="18">
    <location>
        <begin position="68"/>
        <end position="76"/>
    </location>
</feature>
<dbReference type="GO" id="GO:0008270">
    <property type="term" value="F:zinc ion binding"/>
    <property type="evidence" value="ECO:0007669"/>
    <property type="project" value="UniProtKB-KW"/>
</dbReference>
<keyword evidence="17 18" id="KW-1078">G1/S host cell cycle checkpoint dysregulation by virus</keyword>
<dbReference type="GO" id="GO:0006351">
    <property type="term" value="P:DNA-templated transcription"/>
    <property type="evidence" value="ECO:0007669"/>
    <property type="project" value="UniProtKB-UniRule"/>
</dbReference>
<keyword evidence="15" id="KW-0922">Interferon antiviral system evasion</keyword>
<comment type="PTM">
    <text evidence="18">Highly phosphorylated.</text>
</comment>
<dbReference type="GO" id="GO:0039645">
    <property type="term" value="P:symbiont-mediated perturbation of host cell cycle G1/S transition checkpoint"/>
    <property type="evidence" value="ECO:0007669"/>
    <property type="project" value="UniProtKB-UniRule"/>
</dbReference>
<proteinExistence type="inferred from homology"/>
<keyword evidence="8 18" id="KW-1114">Inhibition of host interferon signaling pathway by virus</keyword>
<dbReference type="EMBL" id="MH777209">
    <property type="protein sequence ID" value="AYA93727.1"/>
    <property type="molecule type" value="Genomic_DNA"/>
</dbReference>
<evidence type="ECO:0000256" key="13">
    <source>
        <dbReference type="ARBA" id="ARBA00023163"/>
    </source>
</evidence>
<evidence type="ECO:0000256" key="5">
    <source>
        <dbReference type="ARBA" id="ARBA00022632"/>
    </source>
</evidence>
<comment type="similarity">
    <text evidence="18 19">Belongs to the papillomaviridae E7 protein family.</text>
</comment>
<comment type="subunit">
    <text evidence="18">Homodimer. Homooligomer. Interacts with host RB1; this interaction induces dissociation of RB1-E2F1 complex thereby disrupting RB1 activity. Interacts with host EP300; this interaction represses EP300 transcriptional activity. Interacts with protein E2; this interaction inhibits E7 oncogenic activity. Interacts with host TMEM173/STING; this interaction impairs the ability of TMEM173/STING to sense cytosolic DNA and promote the production of type I interferon (IFN-alpha and IFN-beta).</text>
</comment>
<comment type="function">
    <text evidence="19">E7 protein has both transforming and trans-activating activities.</text>
</comment>
<dbReference type="GO" id="GO:0003677">
    <property type="term" value="F:DNA binding"/>
    <property type="evidence" value="ECO:0007669"/>
    <property type="project" value="UniProtKB-UniRule"/>
</dbReference>
<keyword evidence="14 18" id="KW-1035">Host cytoplasm</keyword>
<comment type="function">
    <text evidence="18">Plays a role in viral genome replication by driving entry of quiescent cells into the cell cycle. Stimulation of progression from G1 to S phase allows the virus to efficiently use the cellular DNA replicating machinery to achieve viral genome replication. E7 protein has both transforming and trans-activating activities. Induces the disassembly of the E2F1 transcription factor from RB1, with subsequent transcriptional activation of E2F1-regulated S-phase genes. Interferes with host histone deacetylation mediated by HDAC1 and HDAC2, leading to transcription activation. Plays also a role in the inhibition of both antiviral and antiproliferative functions of host interferon alpha. Interaction with host TMEM173/STING impairs the ability of TMEM173/STING to sense cytosolic DNA and promote the production of type I interferon (IFN-alpha and IFN-beta).</text>
</comment>
<evidence type="ECO:0000256" key="17">
    <source>
        <dbReference type="ARBA" id="ARBA00023309"/>
    </source>
</evidence>
<keyword evidence="4 18" id="KW-0945">Host-virus interaction</keyword>
<dbReference type="Pfam" id="PF00527">
    <property type="entry name" value="E7"/>
    <property type="match status" value="1"/>
</dbReference>
<dbReference type="HAMAP" id="MF_04004">
    <property type="entry name" value="PPV_E7"/>
    <property type="match status" value="1"/>
</dbReference>
<keyword evidence="7 18" id="KW-0863">Zinc-finger</keyword>
<evidence type="ECO:0000256" key="15">
    <source>
        <dbReference type="ARBA" id="ARBA00023258"/>
    </source>
</evidence>
<keyword evidence="10 18" id="KW-0805">Transcription regulation</keyword>
<evidence type="ECO:0000256" key="4">
    <source>
        <dbReference type="ARBA" id="ARBA00022581"/>
    </source>
</evidence>
<evidence type="ECO:0000256" key="10">
    <source>
        <dbReference type="ARBA" id="ARBA00023015"/>
    </source>
</evidence>
<feature type="zinc finger region" evidence="18">
    <location>
        <begin position="50"/>
        <end position="86"/>
    </location>
</feature>
<evidence type="ECO:0000256" key="1">
    <source>
        <dbReference type="ARBA" id="ARBA00022504"/>
    </source>
</evidence>
<gene>
    <name evidence="18" type="primary">E7</name>
</gene>
<dbReference type="SUPFAM" id="SSF161234">
    <property type="entry name" value="E7 C-terminal domain-like"/>
    <property type="match status" value="1"/>
</dbReference>
<comment type="caution">
    <text evidence="18">Lacks conserved residue(s) required for the propagation of feature annotation.</text>
</comment>
<keyword evidence="12 18" id="KW-0010">Activator</keyword>
<dbReference type="GO" id="GO:0039502">
    <property type="term" value="P:symbiont-mediated suppression of host type I interferon-mediated signaling pathway"/>
    <property type="evidence" value="ECO:0007669"/>
    <property type="project" value="UniProtKB-UniRule"/>
</dbReference>
<accession>A0A385PIF7</accession>
<evidence type="ECO:0000256" key="6">
    <source>
        <dbReference type="ARBA" id="ARBA00022723"/>
    </source>
</evidence>
<evidence type="ECO:0000256" key="19">
    <source>
        <dbReference type="PIRNR" id="PIRNR003407"/>
    </source>
</evidence>
<dbReference type="PIRSF" id="PIRSF003407">
    <property type="entry name" value="Papvi_E7"/>
    <property type="match status" value="1"/>
</dbReference>
<evidence type="ECO:0000313" key="20">
    <source>
        <dbReference type="EMBL" id="AYA93727.1"/>
    </source>
</evidence>
<name>A0A385PIF7_9PAPI</name>
<organism evidence="20">
    <name type="scientific">Human papillomavirus</name>
    <dbReference type="NCBI Taxonomy" id="10566"/>
    <lineage>
        <taxon>Viruses</taxon>
        <taxon>Monodnaviria</taxon>
        <taxon>Shotokuvirae</taxon>
        <taxon>Cossaviricota</taxon>
        <taxon>Papovaviricetes</taxon>
        <taxon>Zurhausenvirales</taxon>
        <taxon>Papillomaviridae</taxon>
    </lineage>
</organism>
<keyword evidence="5 18" id="KW-1090">Inhibition of host innate immune response by virus</keyword>
<keyword evidence="6 18" id="KW-0479">Metal-binding</keyword>
<dbReference type="InterPro" id="IPR000148">
    <property type="entry name" value="Papilloma_E7"/>
</dbReference>
<evidence type="ECO:0000256" key="11">
    <source>
        <dbReference type="ARBA" id="ARBA00023125"/>
    </source>
</evidence>
<evidence type="ECO:0000256" key="3">
    <source>
        <dbReference type="ARBA" id="ARBA00022562"/>
    </source>
</evidence>
<evidence type="ECO:0000256" key="16">
    <source>
        <dbReference type="ARBA" id="ARBA00023280"/>
    </source>
</evidence>
<dbReference type="GO" id="GO:0003700">
    <property type="term" value="F:DNA-binding transcription factor activity"/>
    <property type="evidence" value="ECO:0007669"/>
    <property type="project" value="UniProtKB-UniRule"/>
</dbReference>
<comment type="subcellular location">
    <subcellularLocation>
        <location evidence="18">Host cytoplasm</location>
    </subcellularLocation>
    <subcellularLocation>
        <location evidence="18">Host nucleus</location>
    </subcellularLocation>
    <text evidence="18">Predominantly found in the host nucleus.</text>
</comment>
<evidence type="ECO:0000256" key="2">
    <source>
        <dbReference type="ARBA" id="ARBA00022518"/>
    </source>
</evidence>
<evidence type="ECO:0000256" key="14">
    <source>
        <dbReference type="ARBA" id="ARBA00023200"/>
    </source>
</evidence>
<keyword evidence="16 18" id="KW-0899">Viral immunoevasion</keyword>
<evidence type="ECO:0000256" key="7">
    <source>
        <dbReference type="ARBA" id="ARBA00022771"/>
    </source>
</evidence>
<reference evidence="20" key="1">
    <citation type="journal article" date="2018" name="Nat. Med.">
        <title>Expanded skin virome in DOCK8-deficient patients.</title>
        <authorList>
            <consortium name="NISC Comparative Sequencing Program"/>
            <person name="Tirosh O."/>
            <person name="Conlan S."/>
            <person name="Deming C."/>
            <person name="Lee-Lin S.Q."/>
            <person name="Huang X."/>
            <person name="Su H.C."/>
            <person name="Freeman A.F."/>
            <person name="Segre J.A."/>
            <person name="Kong H.H."/>
        </authorList>
    </citation>
    <scope>NUCLEOTIDE SEQUENCE</scope>
    <source>
        <strain evidence="20">HPV-mSK_064</strain>
    </source>
</reference>
<keyword evidence="9 18" id="KW-0862">Zinc</keyword>